<proteinExistence type="predicted"/>
<organism evidence="1 2">
    <name type="scientific">Pseudomonas savastanoi pv. glycinea str. race 4</name>
    <dbReference type="NCBI Taxonomy" id="875330"/>
    <lineage>
        <taxon>Bacteria</taxon>
        <taxon>Pseudomonadati</taxon>
        <taxon>Pseudomonadota</taxon>
        <taxon>Gammaproteobacteria</taxon>
        <taxon>Pseudomonadales</taxon>
        <taxon>Pseudomonadaceae</taxon>
        <taxon>Pseudomonas</taxon>
    </lineage>
</organism>
<gene>
    <name evidence="1" type="ORF">Pgy4_40465</name>
</gene>
<name>F3CJ19_PSESG</name>
<accession>F3CJ19</accession>
<comment type="caution">
    <text evidence="1">The sequence shown here is derived from an EMBL/GenBank/DDBJ whole genome shotgun (WGS) entry which is preliminary data.</text>
</comment>
<protein>
    <submittedName>
        <fullName evidence="1">Uncharacterized protein</fullName>
    </submittedName>
</protein>
<feature type="non-terminal residue" evidence="1">
    <location>
        <position position="37"/>
    </location>
</feature>
<evidence type="ECO:0000313" key="1">
    <source>
        <dbReference type="EMBL" id="EGH19261.1"/>
    </source>
</evidence>
<evidence type="ECO:0000313" key="2">
    <source>
        <dbReference type="Proteomes" id="UP000005466"/>
    </source>
</evidence>
<dbReference type="AlphaFoldDB" id="F3CJ19"/>
<sequence>VFSGSGTKKCAVRPLEALQRLVDNHLMHREMLVFLVF</sequence>
<dbReference type="HOGENOM" id="CLU_3352823_0_0_6"/>
<dbReference type="EMBL" id="ADWY01003816">
    <property type="protein sequence ID" value="EGH19261.1"/>
    <property type="molecule type" value="Genomic_DNA"/>
</dbReference>
<dbReference type="Proteomes" id="UP000005466">
    <property type="component" value="Unassembled WGS sequence"/>
</dbReference>
<reference evidence="1 2" key="1">
    <citation type="journal article" date="2011" name="PLoS Pathog.">
        <title>Dynamic evolution of pathogenicity revealed by sequencing and comparative genomics of 19 Pseudomonas syringae isolates.</title>
        <authorList>
            <person name="Baltrus D.A."/>
            <person name="Nishimura M.T."/>
            <person name="Romanchuk A."/>
            <person name="Chang J.H."/>
            <person name="Mukhtar M.S."/>
            <person name="Cherkis K."/>
            <person name="Roach J."/>
            <person name="Grant S.R."/>
            <person name="Jones C.D."/>
            <person name="Dangl J.L."/>
        </authorList>
    </citation>
    <scope>NUCLEOTIDE SEQUENCE [LARGE SCALE GENOMIC DNA]</scope>
    <source>
        <strain evidence="2">race 4</strain>
    </source>
</reference>
<feature type="non-terminal residue" evidence="1">
    <location>
        <position position="1"/>
    </location>
</feature>